<keyword evidence="3" id="KW-1185">Reference proteome</keyword>
<dbReference type="PROSITE" id="PS51257">
    <property type="entry name" value="PROKAR_LIPOPROTEIN"/>
    <property type="match status" value="1"/>
</dbReference>
<keyword evidence="1" id="KW-0732">Signal</keyword>
<sequence length="66" mass="7059">MKHLAWAMMCALGLSACVIGNADSYRDAAQLQRMTDQAVKTCGQGRVKAVSYSNFSCAVGDAQETK</sequence>
<organism evidence="2 3">
    <name type="scientific">Chromobacterium paludis</name>
    <dbReference type="NCBI Taxonomy" id="2605945"/>
    <lineage>
        <taxon>Bacteria</taxon>
        <taxon>Pseudomonadati</taxon>
        <taxon>Pseudomonadota</taxon>
        <taxon>Betaproteobacteria</taxon>
        <taxon>Neisseriales</taxon>
        <taxon>Chromobacteriaceae</taxon>
        <taxon>Chromobacterium</taxon>
    </lineage>
</organism>
<feature type="chain" id="PRO_5022945884" description="DUF4189 domain-containing protein" evidence="1">
    <location>
        <begin position="23"/>
        <end position="66"/>
    </location>
</feature>
<feature type="signal peptide" evidence="1">
    <location>
        <begin position="1"/>
        <end position="22"/>
    </location>
</feature>
<reference evidence="2 3" key="1">
    <citation type="submission" date="2019-08" db="EMBL/GenBank/DDBJ databases">
        <title>Chromobacterium paludis, a novel bacterium isolated from a Maryland marsh pond.</title>
        <authorList>
            <person name="Blackburn M.B."/>
            <person name="Gundersen-Rindal D.E."/>
        </authorList>
    </citation>
    <scope>NUCLEOTIDE SEQUENCE [LARGE SCALE GENOMIC DNA]</scope>
    <source>
        <strain evidence="3">IIBBL 257-1</strain>
    </source>
</reference>
<dbReference type="EMBL" id="CP043473">
    <property type="protein sequence ID" value="QEL54841.1"/>
    <property type="molecule type" value="Genomic_DNA"/>
</dbReference>
<dbReference type="Proteomes" id="UP000322079">
    <property type="component" value="Chromosome"/>
</dbReference>
<dbReference type="RefSeq" id="WP_149295218.1">
    <property type="nucleotide sequence ID" value="NZ_CP043473.1"/>
</dbReference>
<evidence type="ECO:0000256" key="1">
    <source>
        <dbReference type="SAM" id="SignalP"/>
    </source>
</evidence>
<name>A0A5C1DDM5_9NEIS</name>
<dbReference type="KEGG" id="chrm:FYK34_04300"/>
<gene>
    <name evidence="2" type="ORF">FYK34_04300</name>
</gene>
<evidence type="ECO:0000313" key="3">
    <source>
        <dbReference type="Proteomes" id="UP000322079"/>
    </source>
</evidence>
<accession>A0A5C1DDM5</accession>
<proteinExistence type="predicted"/>
<evidence type="ECO:0008006" key="4">
    <source>
        <dbReference type="Google" id="ProtNLM"/>
    </source>
</evidence>
<protein>
    <recommendedName>
        <fullName evidence="4">DUF4189 domain-containing protein</fullName>
    </recommendedName>
</protein>
<evidence type="ECO:0000313" key="2">
    <source>
        <dbReference type="EMBL" id="QEL54841.1"/>
    </source>
</evidence>
<dbReference type="AlphaFoldDB" id="A0A5C1DDM5"/>